<dbReference type="OrthoDB" id="2430134at2759"/>
<evidence type="ECO:0000256" key="1">
    <source>
        <dbReference type="SAM" id="MobiDB-lite"/>
    </source>
</evidence>
<keyword evidence="3" id="KW-1185">Reference proteome</keyword>
<evidence type="ECO:0000313" key="2">
    <source>
        <dbReference type="EMBL" id="KAG0250949.1"/>
    </source>
</evidence>
<reference evidence="2" key="1">
    <citation type="journal article" date="2020" name="Fungal Divers.">
        <title>Resolving the Mortierellaceae phylogeny through synthesis of multi-gene phylogenetics and phylogenomics.</title>
        <authorList>
            <person name="Vandepol N."/>
            <person name="Liber J."/>
            <person name="Desiro A."/>
            <person name="Na H."/>
            <person name="Kennedy M."/>
            <person name="Barry K."/>
            <person name="Grigoriev I.V."/>
            <person name="Miller A.N."/>
            <person name="O'Donnell K."/>
            <person name="Stajich J.E."/>
            <person name="Bonito G."/>
        </authorList>
    </citation>
    <scope>NUCLEOTIDE SEQUENCE</scope>
    <source>
        <strain evidence="2">KOD948</strain>
    </source>
</reference>
<name>A0A9P6PNY3_9FUNG</name>
<feature type="compositionally biased region" description="Polar residues" evidence="1">
    <location>
        <begin position="139"/>
        <end position="148"/>
    </location>
</feature>
<dbReference type="AlphaFoldDB" id="A0A9P6PNY3"/>
<feature type="non-terminal residue" evidence="2">
    <location>
        <position position="197"/>
    </location>
</feature>
<accession>A0A9P6PNY3</accession>
<organism evidence="2 3">
    <name type="scientific">Mortierella polycephala</name>
    <dbReference type="NCBI Taxonomy" id="41804"/>
    <lineage>
        <taxon>Eukaryota</taxon>
        <taxon>Fungi</taxon>
        <taxon>Fungi incertae sedis</taxon>
        <taxon>Mucoromycota</taxon>
        <taxon>Mortierellomycotina</taxon>
        <taxon>Mortierellomycetes</taxon>
        <taxon>Mortierellales</taxon>
        <taxon>Mortierellaceae</taxon>
        <taxon>Mortierella</taxon>
    </lineage>
</organism>
<dbReference type="EMBL" id="JAAAJA010000632">
    <property type="protein sequence ID" value="KAG0250949.1"/>
    <property type="molecule type" value="Genomic_DNA"/>
</dbReference>
<evidence type="ECO:0000313" key="3">
    <source>
        <dbReference type="Proteomes" id="UP000726737"/>
    </source>
</evidence>
<feature type="compositionally biased region" description="Acidic residues" evidence="1">
    <location>
        <begin position="59"/>
        <end position="68"/>
    </location>
</feature>
<dbReference type="Proteomes" id="UP000726737">
    <property type="component" value="Unassembled WGS sequence"/>
</dbReference>
<protein>
    <submittedName>
        <fullName evidence="2">Uncharacterized protein</fullName>
    </submittedName>
</protein>
<sequence length="197" mass="21044">MAASTSLPITELSVAPVTSLKDLSTDIIEQSARLSLSNEPSMLDDLLATTTSVPSSDDGHDDDSDNGADDNNNTTTIASPNKPAEVAADIDSGRSSTLQKTTTSTLSTITPTTSAASTTATTSRASTPLSLDHAEQSDELQQTLSRPLSRQDLRRKSSFFNSKDIAVSDRRYSPTAYDSLRPIADPRFKSRFQSILS</sequence>
<comment type="caution">
    <text evidence="2">The sequence shown here is derived from an EMBL/GenBank/DDBJ whole genome shotgun (WGS) entry which is preliminary data.</text>
</comment>
<gene>
    <name evidence="2" type="ORF">BG011_007965</name>
</gene>
<feature type="region of interest" description="Disordered" evidence="1">
    <location>
        <begin position="49"/>
        <end position="149"/>
    </location>
</feature>
<feature type="compositionally biased region" description="Low complexity" evidence="1">
    <location>
        <begin position="95"/>
        <end position="131"/>
    </location>
</feature>
<proteinExistence type="predicted"/>